<proteinExistence type="predicted"/>
<keyword evidence="1" id="KW-1277">Toxin-antitoxin system</keyword>
<dbReference type="Proteomes" id="UP000289859">
    <property type="component" value="Unassembled WGS sequence"/>
</dbReference>
<name>A0A4Q0PGL1_9FLAO</name>
<gene>
    <name evidence="2" type="ORF">DSM02_78</name>
</gene>
<dbReference type="Gene3D" id="3.30.2310.20">
    <property type="entry name" value="RelE-like"/>
    <property type="match status" value="1"/>
</dbReference>
<dbReference type="InterPro" id="IPR035093">
    <property type="entry name" value="RelE/ParE_toxin_dom_sf"/>
</dbReference>
<keyword evidence="3" id="KW-1185">Reference proteome</keyword>
<dbReference type="RefSeq" id="WP_240673940.1">
    <property type="nucleotide sequence ID" value="NZ_JBHUOO010000018.1"/>
</dbReference>
<comment type="caution">
    <text evidence="2">The sequence shown here is derived from an EMBL/GenBank/DDBJ whole genome shotgun (WGS) entry which is preliminary data.</text>
</comment>
<dbReference type="Pfam" id="PF05016">
    <property type="entry name" value="ParE_toxin"/>
    <property type="match status" value="1"/>
</dbReference>
<dbReference type="InterPro" id="IPR007712">
    <property type="entry name" value="RelE/ParE_toxin"/>
</dbReference>
<protein>
    <submittedName>
        <fullName evidence="2">ParE-like toxin of type II ParDE toxin-antitoxin system</fullName>
    </submittedName>
</protein>
<accession>A0A4Q0PGL1</accession>
<organism evidence="2 3">
    <name type="scientific">Leeuwenhoekiella polynyae</name>
    <dbReference type="NCBI Taxonomy" id="1550906"/>
    <lineage>
        <taxon>Bacteria</taxon>
        <taxon>Pseudomonadati</taxon>
        <taxon>Bacteroidota</taxon>
        <taxon>Flavobacteriia</taxon>
        <taxon>Flavobacteriales</taxon>
        <taxon>Flavobacteriaceae</taxon>
        <taxon>Leeuwenhoekiella</taxon>
    </lineage>
</organism>
<reference evidence="2 3" key="1">
    <citation type="submission" date="2018-07" db="EMBL/GenBank/DDBJ databases">
        <title>Leeuwenhoekiella genomics.</title>
        <authorList>
            <person name="Tahon G."/>
            <person name="Willems A."/>
        </authorList>
    </citation>
    <scope>NUCLEOTIDE SEQUENCE [LARGE SCALE GENOMIC DNA]</scope>
    <source>
        <strain evidence="2 3">LMG 29608</strain>
    </source>
</reference>
<evidence type="ECO:0000256" key="1">
    <source>
        <dbReference type="ARBA" id="ARBA00022649"/>
    </source>
</evidence>
<dbReference type="EMBL" id="QOVK01000001">
    <property type="protein sequence ID" value="RXG26087.1"/>
    <property type="molecule type" value="Genomic_DNA"/>
</dbReference>
<evidence type="ECO:0000313" key="2">
    <source>
        <dbReference type="EMBL" id="RXG26087.1"/>
    </source>
</evidence>
<dbReference type="AlphaFoldDB" id="A0A4Q0PGL1"/>
<evidence type="ECO:0000313" key="3">
    <source>
        <dbReference type="Proteomes" id="UP000289859"/>
    </source>
</evidence>
<sequence>MNVFLSELAEAKLLKLSKYLVENWGLKSSDKFILKLTERIKQIAIHPDSCPKSSEFKNSY</sequence>